<gene>
    <name evidence="2" type="ORF">UFOPK1413_00508</name>
</gene>
<sequence length="338" mass="36815">MVNVEHRCLTAFEQDRLAVREGFVEQQGRVAHQGAKSVRIRQQLVDDFVGRDRTAVVDLDEEVVFHVQRAVDLLTQDSFIEDVLDADPDAVDLVGVGGADSTTRRANLALSEESFRDLVEGAVIRGDDVSIGRHPKFRDVDTAAGQRVKFLEQNFEVDDNAVCDNGYDSLGENPRGQKVQRILFITNNDRVAGVVSAVEFDDVVDASRDEVGCLTLTFVTPLGSNDDYCGHVDSFDRRTFSVYRLATTCSLIQECMMMAAAADALSDRVDPNCSISTTRSLAAIASGDNPGPSWPNSSTHASGSEVSSIDTEPGMLSTPTTVRLWALAHSRNSSIVGW</sequence>
<feature type="compositionally biased region" description="Polar residues" evidence="1">
    <location>
        <begin position="294"/>
        <end position="310"/>
    </location>
</feature>
<name>A0A6J6BD23_9ZZZZ</name>
<dbReference type="EMBL" id="CAEZSG010000062">
    <property type="protein sequence ID" value="CAB4536574.1"/>
    <property type="molecule type" value="Genomic_DNA"/>
</dbReference>
<evidence type="ECO:0000313" key="2">
    <source>
        <dbReference type="EMBL" id="CAB4536574.1"/>
    </source>
</evidence>
<reference evidence="2" key="1">
    <citation type="submission" date="2020-05" db="EMBL/GenBank/DDBJ databases">
        <authorList>
            <person name="Chiriac C."/>
            <person name="Salcher M."/>
            <person name="Ghai R."/>
            <person name="Kavagutti S V."/>
        </authorList>
    </citation>
    <scope>NUCLEOTIDE SEQUENCE</scope>
</reference>
<protein>
    <submittedName>
        <fullName evidence="2">Unannotated protein</fullName>
    </submittedName>
</protein>
<organism evidence="2">
    <name type="scientific">freshwater metagenome</name>
    <dbReference type="NCBI Taxonomy" id="449393"/>
    <lineage>
        <taxon>unclassified sequences</taxon>
        <taxon>metagenomes</taxon>
        <taxon>ecological metagenomes</taxon>
    </lineage>
</organism>
<evidence type="ECO:0000256" key="1">
    <source>
        <dbReference type="SAM" id="MobiDB-lite"/>
    </source>
</evidence>
<feature type="region of interest" description="Disordered" evidence="1">
    <location>
        <begin position="286"/>
        <end position="315"/>
    </location>
</feature>
<dbReference type="AlphaFoldDB" id="A0A6J6BD23"/>
<accession>A0A6J6BD23</accession>
<proteinExistence type="predicted"/>